<evidence type="ECO:0000256" key="7">
    <source>
        <dbReference type="ARBA" id="ARBA00023015"/>
    </source>
</evidence>
<sequence length="200" mass="22544">MRRLTRCKSTKAVVMVTIMGNQIALLIRVPSIADRDLWSVGSDVCLQNINSPYPQPLEALRHDSQNTVAGPCQAFWQPVNLLYSPQDPSNLSLGGSQTNIPRRQFKCDVQGCKSHFKLRKTLNRHLASHSGERPHVCWVPGSQRSFLRRDNLKAHYATHGKRKGRNRYVATLDKTASAYNPEFCGQLTPDGWPLDYSAED</sequence>
<dbReference type="InterPro" id="IPR036236">
    <property type="entry name" value="Znf_C2H2_sf"/>
</dbReference>
<dbReference type="PROSITE" id="PS00028">
    <property type="entry name" value="ZINC_FINGER_C2H2_1"/>
    <property type="match status" value="1"/>
</dbReference>
<dbReference type="InterPro" id="IPR013087">
    <property type="entry name" value="Znf_C2H2_type"/>
</dbReference>
<dbReference type="GO" id="GO:0005667">
    <property type="term" value="C:transcription regulator complex"/>
    <property type="evidence" value="ECO:0007669"/>
    <property type="project" value="TreeGrafter"/>
</dbReference>
<dbReference type="Proteomes" id="UP000076449">
    <property type="component" value="Chromosome I"/>
</dbReference>
<keyword evidence="5" id="KW-0862">Zinc</keyword>
<dbReference type="PANTHER" id="PTHR14003:SF19">
    <property type="entry name" value="YY2 TRANSCRIPTION FACTOR"/>
    <property type="match status" value="1"/>
</dbReference>
<evidence type="ECO:0000256" key="3">
    <source>
        <dbReference type="ARBA" id="ARBA00022737"/>
    </source>
</evidence>
<accession>A0A167V8V9</accession>
<dbReference type="GO" id="GO:0000785">
    <property type="term" value="C:chromatin"/>
    <property type="evidence" value="ECO:0007669"/>
    <property type="project" value="TreeGrafter"/>
</dbReference>
<dbReference type="SUPFAM" id="SSF57667">
    <property type="entry name" value="beta-beta-alpha zinc fingers"/>
    <property type="match status" value="1"/>
</dbReference>
<dbReference type="SMART" id="SM00355">
    <property type="entry name" value="ZnF_C2H2"/>
    <property type="match status" value="2"/>
</dbReference>
<keyword evidence="3" id="KW-0677">Repeat</keyword>
<keyword evidence="9" id="KW-0010">Activator</keyword>
<dbReference type="Gene3D" id="3.30.160.60">
    <property type="entry name" value="Classic Zinc Finger"/>
    <property type="match status" value="2"/>
</dbReference>
<dbReference type="PANTHER" id="PTHR14003">
    <property type="entry name" value="TRANSCRIPTIONAL REPRESSOR PROTEIN YY"/>
    <property type="match status" value="1"/>
</dbReference>
<keyword evidence="6" id="KW-0749">Sporulation</keyword>
<evidence type="ECO:0000256" key="8">
    <source>
        <dbReference type="ARBA" id="ARBA00023125"/>
    </source>
</evidence>
<keyword evidence="11" id="KW-0539">Nucleus</keyword>
<keyword evidence="4 14" id="KW-0863">Zinc-finger</keyword>
<proteinExistence type="predicted"/>
<evidence type="ECO:0000256" key="1">
    <source>
        <dbReference type="ARBA" id="ARBA00004123"/>
    </source>
</evidence>
<dbReference type="AlphaFoldDB" id="A0A167V8V9"/>
<keyword evidence="10" id="KW-0804">Transcription</keyword>
<dbReference type="GO" id="GO:0048315">
    <property type="term" value="P:conidium formation"/>
    <property type="evidence" value="ECO:0007669"/>
    <property type="project" value="UniProtKB-KW"/>
</dbReference>
<evidence type="ECO:0000256" key="11">
    <source>
        <dbReference type="ARBA" id="ARBA00023242"/>
    </source>
</evidence>
<dbReference type="GO" id="GO:0000981">
    <property type="term" value="F:DNA-binding transcription factor activity, RNA polymerase II-specific"/>
    <property type="evidence" value="ECO:0007669"/>
    <property type="project" value="TreeGrafter"/>
</dbReference>
<evidence type="ECO:0000259" key="15">
    <source>
        <dbReference type="PROSITE" id="PS50157"/>
    </source>
</evidence>
<organism evidence="16">
    <name type="scientific">Penicillium chrysogenum</name>
    <name type="common">Penicillium notatum</name>
    <dbReference type="NCBI Taxonomy" id="5076"/>
    <lineage>
        <taxon>Eukaryota</taxon>
        <taxon>Fungi</taxon>
        <taxon>Dikarya</taxon>
        <taxon>Ascomycota</taxon>
        <taxon>Pezizomycotina</taxon>
        <taxon>Eurotiomycetes</taxon>
        <taxon>Eurotiomycetidae</taxon>
        <taxon>Eurotiales</taxon>
        <taxon>Aspergillaceae</taxon>
        <taxon>Penicillium</taxon>
        <taxon>Penicillium chrysogenum species complex</taxon>
    </lineage>
</organism>
<evidence type="ECO:0000256" key="10">
    <source>
        <dbReference type="ARBA" id="ARBA00023163"/>
    </source>
</evidence>
<evidence type="ECO:0000256" key="5">
    <source>
        <dbReference type="ARBA" id="ARBA00022833"/>
    </source>
</evidence>
<gene>
    <name evidence="16" type="ORF">EN45_002720</name>
</gene>
<evidence type="ECO:0000256" key="2">
    <source>
        <dbReference type="ARBA" id="ARBA00022723"/>
    </source>
</evidence>
<keyword evidence="12" id="KW-0183">Conidiation</keyword>
<dbReference type="GO" id="GO:0000978">
    <property type="term" value="F:RNA polymerase II cis-regulatory region sequence-specific DNA binding"/>
    <property type="evidence" value="ECO:0007669"/>
    <property type="project" value="TreeGrafter"/>
</dbReference>
<dbReference type="GO" id="GO:0005634">
    <property type="term" value="C:nucleus"/>
    <property type="evidence" value="ECO:0007669"/>
    <property type="project" value="UniProtKB-SubCell"/>
</dbReference>
<evidence type="ECO:0000256" key="13">
    <source>
        <dbReference type="ARBA" id="ARBA00044085"/>
    </source>
</evidence>
<protein>
    <recommendedName>
        <fullName evidence="13">C2H2 type master regulator of conidiophore development brlA</fullName>
    </recommendedName>
</protein>
<evidence type="ECO:0000256" key="6">
    <source>
        <dbReference type="ARBA" id="ARBA00022969"/>
    </source>
</evidence>
<keyword evidence="8" id="KW-0238">DNA-binding</keyword>
<dbReference type="PROSITE" id="PS50157">
    <property type="entry name" value="ZINC_FINGER_C2H2_2"/>
    <property type="match status" value="1"/>
</dbReference>
<evidence type="ECO:0000256" key="9">
    <source>
        <dbReference type="ARBA" id="ARBA00023159"/>
    </source>
</evidence>
<dbReference type="GO" id="GO:0030435">
    <property type="term" value="P:sporulation resulting in formation of a cellular spore"/>
    <property type="evidence" value="ECO:0007669"/>
    <property type="project" value="UniProtKB-KW"/>
</dbReference>
<name>A0A167V8V9_PENCH</name>
<feature type="domain" description="C2H2-type" evidence="15">
    <location>
        <begin position="105"/>
        <end position="134"/>
    </location>
</feature>
<evidence type="ECO:0000256" key="12">
    <source>
        <dbReference type="ARBA" id="ARBA00023321"/>
    </source>
</evidence>
<evidence type="ECO:0000313" key="16">
    <source>
        <dbReference type="EMBL" id="KZN90160.1"/>
    </source>
</evidence>
<reference evidence="16" key="1">
    <citation type="journal article" date="2014" name="Genome Announc.">
        <title>Complete sequencing and chromosome-scale genome assembly of the industrial progenitor strain P2niaD18 from the penicillin producer Penicillium chrysogenum.</title>
        <authorList>
            <person name="Specht T."/>
            <person name="Dahlmann T.A."/>
            <person name="Zadra I."/>
            <person name="Kurnsteiner H."/>
            <person name="Kuck U."/>
        </authorList>
    </citation>
    <scope>NUCLEOTIDE SEQUENCE [LARGE SCALE GENOMIC DNA]</scope>
    <source>
        <strain evidence="16">P2niaD18</strain>
    </source>
</reference>
<dbReference type="EMBL" id="CM002798">
    <property type="protein sequence ID" value="KZN90160.1"/>
    <property type="molecule type" value="Genomic_DNA"/>
</dbReference>
<comment type="subcellular location">
    <subcellularLocation>
        <location evidence="1">Nucleus</location>
    </subcellularLocation>
</comment>
<dbReference type="GO" id="GO:0008270">
    <property type="term" value="F:zinc ion binding"/>
    <property type="evidence" value="ECO:0007669"/>
    <property type="project" value="UniProtKB-KW"/>
</dbReference>
<evidence type="ECO:0000256" key="14">
    <source>
        <dbReference type="PROSITE-ProRule" id="PRU00042"/>
    </source>
</evidence>
<evidence type="ECO:0000256" key="4">
    <source>
        <dbReference type="ARBA" id="ARBA00022771"/>
    </source>
</evidence>
<keyword evidence="7" id="KW-0805">Transcription regulation</keyword>
<keyword evidence="2" id="KW-0479">Metal-binding</keyword>